<dbReference type="EMBL" id="BMAO01028782">
    <property type="protein sequence ID" value="GFR27401.1"/>
    <property type="molecule type" value="Genomic_DNA"/>
</dbReference>
<dbReference type="InterPro" id="IPR000477">
    <property type="entry name" value="RT_dom"/>
</dbReference>
<organism evidence="2 3">
    <name type="scientific">Trichonephila clavata</name>
    <name type="common">Joro spider</name>
    <name type="synonym">Nephila clavata</name>
    <dbReference type="NCBI Taxonomy" id="2740835"/>
    <lineage>
        <taxon>Eukaryota</taxon>
        <taxon>Metazoa</taxon>
        <taxon>Ecdysozoa</taxon>
        <taxon>Arthropoda</taxon>
        <taxon>Chelicerata</taxon>
        <taxon>Arachnida</taxon>
        <taxon>Araneae</taxon>
        <taxon>Araneomorphae</taxon>
        <taxon>Entelegynae</taxon>
        <taxon>Araneoidea</taxon>
        <taxon>Nephilidae</taxon>
        <taxon>Trichonephila</taxon>
    </lineage>
</organism>
<dbReference type="AlphaFoldDB" id="A0A8X6LYC3"/>
<evidence type="ECO:0000313" key="3">
    <source>
        <dbReference type="Proteomes" id="UP000887116"/>
    </source>
</evidence>
<proteinExistence type="predicted"/>
<gene>
    <name evidence="2" type="primary">PO21_26</name>
    <name evidence="2" type="ORF">TNCT_99471</name>
</gene>
<keyword evidence="3" id="KW-1185">Reference proteome</keyword>
<feature type="domain" description="Reverse transcriptase" evidence="1">
    <location>
        <begin position="23"/>
        <end position="116"/>
    </location>
</feature>
<name>A0A8X6LYC3_TRICU</name>
<protein>
    <submittedName>
        <fullName evidence="2">Retrovirus-related Pol polyprotein from type-1 retrotransposable element R2</fullName>
    </submittedName>
</protein>
<accession>A0A8X6LYC3</accession>
<comment type="caution">
    <text evidence="2">The sequence shown here is derived from an EMBL/GenBank/DDBJ whole genome shotgun (WGS) entry which is preliminary data.</text>
</comment>
<reference evidence="2" key="1">
    <citation type="submission" date="2020-07" db="EMBL/GenBank/DDBJ databases">
        <title>Multicomponent nature underlies the extraordinary mechanical properties of spider dragline silk.</title>
        <authorList>
            <person name="Kono N."/>
            <person name="Nakamura H."/>
            <person name="Mori M."/>
            <person name="Yoshida Y."/>
            <person name="Ohtoshi R."/>
            <person name="Malay A.D."/>
            <person name="Moran D.A.P."/>
            <person name="Tomita M."/>
            <person name="Numata K."/>
            <person name="Arakawa K."/>
        </authorList>
    </citation>
    <scope>NUCLEOTIDE SEQUENCE</scope>
</reference>
<evidence type="ECO:0000259" key="1">
    <source>
        <dbReference type="Pfam" id="PF00078"/>
    </source>
</evidence>
<dbReference type="Proteomes" id="UP000887116">
    <property type="component" value="Unassembled WGS sequence"/>
</dbReference>
<sequence>MFNICLQVADIPASWKTSRTILIHKKDELEKLDNWRSISLSNTIYKLFTKCMARKLSDWCEMNEVLSHAQKGFSPFDGVLENNFLLAQHLESARRAKTDKFTAWLDISNAFGSVPKQVILDS</sequence>
<dbReference type="PANTHER" id="PTHR19446">
    <property type="entry name" value="REVERSE TRANSCRIPTASES"/>
    <property type="match status" value="1"/>
</dbReference>
<dbReference type="OrthoDB" id="6628767at2759"/>
<dbReference type="Pfam" id="PF00078">
    <property type="entry name" value="RVT_1"/>
    <property type="match status" value="1"/>
</dbReference>
<evidence type="ECO:0000313" key="2">
    <source>
        <dbReference type="EMBL" id="GFR27401.1"/>
    </source>
</evidence>